<feature type="domain" description="SseB protein N-terminal" evidence="1">
    <location>
        <begin position="15"/>
        <end position="119"/>
    </location>
</feature>
<reference evidence="2 3" key="1">
    <citation type="submission" date="2019-10" db="EMBL/GenBank/DDBJ databases">
        <title>Cognatihalovulum marinum gen. nov. sp. nov., a new member of the family Rhodobacteraceae isolated from deep seawater of the Northwest Indian Ocean.</title>
        <authorList>
            <person name="Ruan C."/>
            <person name="Wang J."/>
            <person name="Zheng X."/>
            <person name="Song L."/>
            <person name="Zhu Y."/>
            <person name="Huang Y."/>
            <person name="Lu Z."/>
            <person name="Du W."/>
            <person name="Huang L."/>
            <person name="Dai X."/>
        </authorList>
    </citation>
    <scope>NUCLEOTIDE SEQUENCE [LARGE SCALE GENOMIC DNA]</scope>
    <source>
        <strain evidence="2 3">2CG4</strain>
    </source>
</reference>
<sequence length="259" mass="25534">MTAATALDRAHARMLAAGETEAARRGFFAALAAAELCVLLEEEPAAGSDRVRPLTVDSEAGPVVLAFDTADRLAGFVAGPAAMAALPGRELAALLAGRGLGLGLNLSAAPSAMLLPAEAMSWLAEAVAVAAEVPAASVAGISAPRGLPGGFTAALAEALPRLPARPQRALLVHAARTDGAGGPLLALVGVPETARAGCGTALAEALGLAGYAAQALDLVFLDAGAALAGRMAPHALVLDLPGPAPAIPGADPDRPPNLR</sequence>
<dbReference type="EMBL" id="WIND01000003">
    <property type="protein sequence ID" value="MSU89188.1"/>
    <property type="molecule type" value="Genomic_DNA"/>
</dbReference>
<dbReference type="Pfam" id="PF07179">
    <property type="entry name" value="SseB"/>
    <property type="match status" value="1"/>
</dbReference>
<evidence type="ECO:0000313" key="3">
    <source>
        <dbReference type="Proteomes" id="UP000474957"/>
    </source>
</evidence>
<proteinExistence type="predicted"/>
<accession>A0A6L5YYA6</accession>
<protein>
    <submittedName>
        <fullName evidence="2">SseB family protein</fullName>
    </submittedName>
</protein>
<evidence type="ECO:0000313" key="2">
    <source>
        <dbReference type="EMBL" id="MSU89188.1"/>
    </source>
</evidence>
<dbReference type="Proteomes" id="UP000474957">
    <property type="component" value="Unassembled WGS sequence"/>
</dbReference>
<keyword evidence="3" id="KW-1185">Reference proteome</keyword>
<dbReference type="RefSeq" id="WP_154445676.1">
    <property type="nucleotide sequence ID" value="NZ_WIND01000003.1"/>
</dbReference>
<dbReference type="AlphaFoldDB" id="A0A6L5YYA6"/>
<evidence type="ECO:0000259" key="1">
    <source>
        <dbReference type="Pfam" id="PF07179"/>
    </source>
</evidence>
<comment type="caution">
    <text evidence="2">The sequence shown here is derived from an EMBL/GenBank/DDBJ whole genome shotgun (WGS) entry which is preliminary data.</text>
</comment>
<gene>
    <name evidence="2" type="ORF">GE300_06075</name>
</gene>
<dbReference type="InterPro" id="IPR009839">
    <property type="entry name" value="SseB_N"/>
</dbReference>
<name>A0A6L5YYA6_9RHOB</name>
<organism evidence="2 3">
    <name type="scientific">Halovulum marinum</name>
    <dbReference type="NCBI Taxonomy" id="2662447"/>
    <lineage>
        <taxon>Bacteria</taxon>
        <taxon>Pseudomonadati</taxon>
        <taxon>Pseudomonadota</taxon>
        <taxon>Alphaproteobacteria</taxon>
        <taxon>Rhodobacterales</taxon>
        <taxon>Paracoccaceae</taxon>
        <taxon>Halovulum</taxon>
    </lineage>
</organism>